<proteinExistence type="predicted"/>
<feature type="domain" description="C2H2-type" evidence="9">
    <location>
        <begin position="449"/>
        <end position="472"/>
    </location>
</feature>
<dbReference type="PANTHER" id="PTHR16515:SF49">
    <property type="entry name" value="GASTRULA ZINC FINGER PROTEIN XLCGF49.1-LIKE-RELATED"/>
    <property type="match status" value="1"/>
</dbReference>
<dbReference type="PROSITE" id="PS00028">
    <property type="entry name" value="ZINC_FINGER_C2H2_1"/>
    <property type="match status" value="4"/>
</dbReference>
<dbReference type="OrthoDB" id="8117402at2759"/>
<dbReference type="GO" id="GO:0010468">
    <property type="term" value="P:regulation of gene expression"/>
    <property type="evidence" value="ECO:0007669"/>
    <property type="project" value="TreeGrafter"/>
</dbReference>
<dbReference type="EMBL" id="MU167211">
    <property type="protein sequence ID" value="KAG0151732.1"/>
    <property type="molecule type" value="Genomic_DNA"/>
</dbReference>
<evidence type="ECO:0000256" key="6">
    <source>
        <dbReference type="ARBA" id="ARBA00023242"/>
    </source>
</evidence>
<feature type="region of interest" description="Disordered" evidence="8">
    <location>
        <begin position="104"/>
        <end position="128"/>
    </location>
</feature>
<sequence length="560" mass="60838">MGTEPGPVDSHVPNWDCSSSPFHNLPIDAAVSSTTPAHHTLTLPAPDPLPSLSDRVPSPLQVGSPSPSPSPSPSSSPSAQSRSHSLLHPTLLAAFVAAADPRPLLDSNPTSAPHAQLSHPPHPPSLILSAIDPALTSAPTLTSAPALPSSPHPAPLYLPASSPSTSASLKSDPIDVNLFSLSKPAYPSFISANTDRHPPPVLTSEMVEHSLTPIRIGKNWACRICHRQFTRRFNCTTHERTHLDLNERAQYQCVLCSRAFTRRHDLERHIHSVHPGHILEKEPPGPSGRLPITILPTFFPPTSLPSKRKSNGGASPTVKIRRLEDGEIMGKDECLEEDSSRIVVIDRAAPEPFLIDPSLSLPSANPYALLLSANATGQRPTAILTTGSIRDVSQAVERVALEALPALNPLGEPIFKVDKKWACATCGRLFVRRNNCKAHEATHRDIREHECPTCSRSFSRRHDLERHITAIHPPGGFLDHHPVPRSLSPQPPPSVRAKPVSTMDPIIGLHEPVDEKSFNIFETFPVTGEEEQAPKKQMEIDPSLDSTLEDVRQFVWGGCC</sequence>
<feature type="compositionally biased region" description="Low complexity" evidence="8">
    <location>
        <begin position="40"/>
        <end position="65"/>
    </location>
</feature>
<dbReference type="Pfam" id="PF00096">
    <property type="entry name" value="zf-C2H2"/>
    <property type="match status" value="2"/>
</dbReference>
<evidence type="ECO:0000313" key="10">
    <source>
        <dbReference type="EMBL" id="KAG0151732.1"/>
    </source>
</evidence>
<dbReference type="InterPro" id="IPR036236">
    <property type="entry name" value="Znf_C2H2_sf"/>
</dbReference>
<comment type="subcellular location">
    <subcellularLocation>
        <location evidence="1">Nucleus</location>
    </subcellularLocation>
</comment>
<evidence type="ECO:0000256" key="3">
    <source>
        <dbReference type="ARBA" id="ARBA00022737"/>
    </source>
</evidence>
<reference evidence="10" key="1">
    <citation type="submission" date="2013-11" db="EMBL/GenBank/DDBJ databases">
        <title>Genome sequence of the fusiform rust pathogen reveals effectors for host alternation and coevolution with pine.</title>
        <authorList>
            <consortium name="DOE Joint Genome Institute"/>
            <person name="Smith K."/>
            <person name="Pendleton A."/>
            <person name="Kubisiak T."/>
            <person name="Anderson C."/>
            <person name="Salamov A."/>
            <person name="Aerts A."/>
            <person name="Riley R."/>
            <person name="Clum A."/>
            <person name="Lindquist E."/>
            <person name="Ence D."/>
            <person name="Campbell M."/>
            <person name="Kronenberg Z."/>
            <person name="Feau N."/>
            <person name="Dhillon B."/>
            <person name="Hamelin R."/>
            <person name="Burleigh J."/>
            <person name="Smith J."/>
            <person name="Yandell M."/>
            <person name="Nelson C."/>
            <person name="Grigoriev I."/>
            <person name="Davis J."/>
        </authorList>
    </citation>
    <scope>NUCLEOTIDE SEQUENCE</scope>
    <source>
        <strain evidence="10">G11</strain>
    </source>
</reference>
<dbReference type="Gene3D" id="3.30.160.60">
    <property type="entry name" value="Classic Zinc Finger"/>
    <property type="match status" value="2"/>
</dbReference>
<evidence type="ECO:0000256" key="1">
    <source>
        <dbReference type="ARBA" id="ARBA00004123"/>
    </source>
</evidence>
<keyword evidence="6" id="KW-0539">Nucleus</keyword>
<keyword evidence="2" id="KW-0479">Metal-binding</keyword>
<evidence type="ECO:0000256" key="7">
    <source>
        <dbReference type="PROSITE-ProRule" id="PRU00042"/>
    </source>
</evidence>
<keyword evidence="11" id="KW-1185">Reference proteome</keyword>
<evidence type="ECO:0000256" key="8">
    <source>
        <dbReference type="SAM" id="MobiDB-lite"/>
    </source>
</evidence>
<dbReference type="SMART" id="SM00355">
    <property type="entry name" value="ZnF_C2H2"/>
    <property type="match status" value="4"/>
</dbReference>
<evidence type="ECO:0000259" key="9">
    <source>
        <dbReference type="PROSITE" id="PS50157"/>
    </source>
</evidence>
<dbReference type="InterPro" id="IPR013087">
    <property type="entry name" value="Znf_C2H2_type"/>
</dbReference>
<dbReference type="GO" id="GO:0005634">
    <property type="term" value="C:nucleus"/>
    <property type="evidence" value="ECO:0007669"/>
    <property type="project" value="UniProtKB-SubCell"/>
</dbReference>
<keyword evidence="3" id="KW-0677">Repeat</keyword>
<name>A0A9P6TGR5_9BASI</name>
<evidence type="ECO:0000256" key="5">
    <source>
        <dbReference type="ARBA" id="ARBA00022833"/>
    </source>
</evidence>
<dbReference type="SUPFAM" id="SSF57667">
    <property type="entry name" value="beta-beta-alpha zinc fingers"/>
    <property type="match status" value="2"/>
</dbReference>
<feature type="domain" description="C2H2-type" evidence="9">
    <location>
        <begin position="220"/>
        <end position="247"/>
    </location>
</feature>
<feature type="compositionally biased region" description="Low complexity" evidence="8">
    <location>
        <begin position="111"/>
        <end position="128"/>
    </location>
</feature>
<evidence type="ECO:0000256" key="2">
    <source>
        <dbReference type="ARBA" id="ARBA00022723"/>
    </source>
</evidence>
<keyword evidence="4 7" id="KW-0863">Zinc-finger</keyword>
<accession>A0A9P6TGR5</accession>
<feature type="region of interest" description="Disordered" evidence="8">
    <location>
        <begin position="1"/>
        <end position="84"/>
    </location>
</feature>
<evidence type="ECO:0000256" key="4">
    <source>
        <dbReference type="ARBA" id="ARBA00022771"/>
    </source>
</evidence>
<dbReference type="Proteomes" id="UP000886653">
    <property type="component" value="Unassembled WGS sequence"/>
</dbReference>
<feature type="domain" description="C2H2-type" evidence="9">
    <location>
        <begin position="421"/>
        <end position="448"/>
    </location>
</feature>
<organism evidence="10 11">
    <name type="scientific">Cronartium quercuum f. sp. fusiforme G11</name>
    <dbReference type="NCBI Taxonomy" id="708437"/>
    <lineage>
        <taxon>Eukaryota</taxon>
        <taxon>Fungi</taxon>
        <taxon>Dikarya</taxon>
        <taxon>Basidiomycota</taxon>
        <taxon>Pucciniomycotina</taxon>
        <taxon>Pucciniomycetes</taxon>
        <taxon>Pucciniales</taxon>
        <taxon>Coleosporiaceae</taxon>
        <taxon>Cronartium</taxon>
    </lineage>
</organism>
<feature type="compositionally biased region" description="Low complexity" evidence="8">
    <location>
        <begin position="75"/>
        <end position="84"/>
    </location>
</feature>
<feature type="domain" description="C2H2-type" evidence="9">
    <location>
        <begin position="251"/>
        <end position="276"/>
    </location>
</feature>
<dbReference type="AlphaFoldDB" id="A0A9P6TGR5"/>
<dbReference type="GO" id="GO:0008270">
    <property type="term" value="F:zinc ion binding"/>
    <property type="evidence" value="ECO:0007669"/>
    <property type="project" value="UniProtKB-KW"/>
</dbReference>
<keyword evidence="5" id="KW-0862">Zinc</keyword>
<dbReference type="PROSITE" id="PS50157">
    <property type="entry name" value="ZINC_FINGER_C2H2_2"/>
    <property type="match status" value="4"/>
</dbReference>
<gene>
    <name evidence="10" type="ORF">CROQUDRAFT_650763</name>
</gene>
<comment type="caution">
    <text evidence="10">The sequence shown here is derived from an EMBL/GenBank/DDBJ whole genome shotgun (WGS) entry which is preliminary data.</text>
</comment>
<dbReference type="InterPro" id="IPR050331">
    <property type="entry name" value="Zinc_finger"/>
</dbReference>
<dbReference type="PANTHER" id="PTHR16515">
    <property type="entry name" value="PR DOMAIN ZINC FINGER PROTEIN"/>
    <property type="match status" value="1"/>
</dbReference>
<evidence type="ECO:0000313" key="11">
    <source>
        <dbReference type="Proteomes" id="UP000886653"/>
    </source>
</evidence>
<protein>
    <recommendedName>
        <fullName evidence="9">C2H2-type domain-containing protein</fullName>
    </recommendedName>
</protein>